<dbReference type="PROSITE" id="PS00108">
    <property type="entry name" value="PROTEIN_KINASE_ST"/>
    <property type="match status" value="1"/>
</dbReference>
<evidence type="ECO:0000313" key="20">
    <source>
        <dbReference type="Proteomes" id="UP000716291"/>
    </source>
</evidence>
<evidence type="ECO:0000256" key="6">
    <source>
        <dbReference type="ARBA" id="ARBA00022490"/>
    </source>
</evidence>
<comment type="catalytic activity">
    <reaction evidence="14">
        <text>L-seryl-[protein] + ATP = O-phospho-L-seryl-[protein] + ADP + H(+)</text>
        <dbReference type="Rhea" id="RHEA:17989"/>
        <dbReference type="Rhea" id="RHEA-COMP:9863"/>
        <dbReference type="Rhea" id="RHEA-COMP:11604"/>
        <dbReference type="ChEBI" id="CHEBI:15378"/>
        <dbReference type="ChEBI" id="CHEBI:29999"/>
        <dbReference type="ChEBI" id="CHEBI:30616"/>
        <dbReference type="ChEBI" id="CHEBI:83421"/>
        <dbReference type="ChEBI" id="CHEBI:456216"/>
        <dbReference type="EC" id="2.7.11.1"/>
    </reaction>
</comment>
<evidence type="ECO:0000256" key="8">
    <source>
        <dbReference type="ARBA" id="ARBA00022679"/>
    </source>
</evidence>
<keyword evidence="20" id="KW-1185">Reference proteome</keyword>
<feature type="compositionally biased region" description="Basic and acidic residues" evidence="16">
    <location>
        <begin position="322"/>
        <end position="332"/>
    </location>
</feature>
<evidence type="ECO:0000256" key="16">
    <source>
        <dbReference type="SAM" id="MobiDB-lite"/>
    </source>
</evidence>
<evidence type="ECO:0000256" key="1">
    <source>
        <dbReference type="ARBA" id="ARBA00004316"/>
    </source>
</evidence>
<feature type="compositionally biased region" description="Low complexity" evidence="16">
    <location>
        <begin position="57"/>
        <end position="66"/>
    </location>
</feature>
<dbReference type="OrthoDB" id="248923at2759"/>
<dbReference type="Pfam" id="PF00069">
    <property type="entry name" value="Pkinase"/>
    <property type="match status" value="1"/>
</dbReference>
<keyword evidence="9 15" id="KW-0547">Nucleotide-binding</keyword>
<dbReference type="SMART" id="SM00285">
    <property type="entry name" value="PBD"/>
    <property type="match status" value="1"/>
</dbReference>
<comment type="subcellular location">
    <subcellularLocation>
        <location evidence="1">Cell projection</location>
    </subcellularLocation>
    <subcellularLocation>
        <location evidence="2">Cytoplasm</location>
    </subcellularLocation>
</comment>
<evidence type="ECO:0000256" key="2">
    <source>
        <dbReference type="ARBA" id="ARBA00004496"/>
    </source>
</evidence>
<feature type="region of interest" description="Disordered" evidence="16">
    <location>
        <begin position="1"/>
        <end position="126"/>
    </location>
</feature>
<name>A0A9P6X1H3_RHIOR</name>
<comment type="catalytic activity">
    <reaction evidence="13">
        <text>L-threonyl-[protein] + ATP = O-phospho-L-threonyl-[protein] + ADP + H(+)</text>
        <dbReference type="Rhea" id="RHEA:46608"/>
        <dbReference type="Rhea" id="RHEA-COMP:11060"/>
        <dbReference type="Rhea" id="RHEA-COMP:11605"/>
        <dbReference type="ChEBI" id="CHEBI:15378"/>
        <dbReference type="ChEBI" id="CHEBI:30013"/>
        <dbReference type="ChEBI" id="CHEBI:30616"/>
        <dbReference type="ChEBI" id="CHEBI:61977"/>
        <dbReference type="ChEBI" id="CHEBI:456216"/>
        <dbReference type="EC" id="2.7.11.1"/>
    </reaction>
</comment>
<keyword evidence="8" id="KW-0808">Transferase</keyword>
<dbReference type="InterPro" id="IPR051931">
    <property type="entry name" value="PAK3-like"/>
</dbReference>
<dbReference type="PROSITE" id="PS50108">
    <property type="entry name" value="CRIB"/>
    <property type="match status" value="1"/>
</dbReference>
<dbReference type="PANTHER" id="PTHR45832">
    <property type="entry name" value="SERINE/THREONINE-PROTEIN KINASE SAMKA-RELATED-RELATED"/>
    <property type="match status" value="1"/>
</dbReference>
<dbReference type="FunFam" id="3.30.200.20:FF:000385">
    <property type="entry name" value="Non-specific serine/threonine protein kinase"/>
    <property type="match status" value="1"/>
</dbReference>
<dbReference type="Gene3D" id="3.90.810.10">
    <property type="entry name" value="CRIB domain"/>
    <property type="match status" value="1"/>
</dbReference>
<keyword evidence="7" id="KW-0723">Serine/threonine-protein kinase</keyword>
<accession>A0A9P6X1H3</accession>
<evidence type="ECO:0000256" key="9">
    <source>
        <dbReference type="ARBA" id="ARBA00022741"/>
    </source>
</evidence>
<keyword evidence="5" id="KW-0217">Developmental protein</keyword>
<evidence type="ECO:0000256" key="11">
    <source>
        <dbReference type="ARBA" id="ARBA00022840"/>
    </source>
</evidence>
<dbReference type="Pfam" id="PF00786">
    <property type="entry name" value="PBD"/>
    <property type="match status" value="1"/>
</dbReference>
<dbReference type="GO" id="GO:0004674">
    <property type="term" value="F:protein serine/threonine kinase activity"/>
    <property type="evidence" value="ECO:0007669"/>
    <property type="project" value="UniProtKB-KW"/>
</dbReference>
<keyword evidence="12" id="KW-0966">Cell projection</keyword>
<dbReference type="InterPro" id="IPR008271">
    <property type="entry name" value="Ser/Thr_kinase_AS"/>
</dbReference>
<reference evidence="19" key="1">
    <citation type="journal article" date="2020" name="Microb. Genom.">
        <title>Genetic diversity of clinical and environmental Mucorales isolates obtained from an investigation of mucormycosis cases among solid organ transplant recipients.</title>
        <authorList>
            <person name="Nguyen M.H."/>
            <person name="Kaul D."/>
            <person name="Muto C."/>
            <person name="Cheng S.J."/>
            <person name="Richter R.A."/>
            <person name="Bruno V.M."/>
            <person name="Liu G."/>
            <person name="Beyhan S."/>
            <person name="Sundermann A.J."/>
            <person name="Mounaud S."/>
            <person name="Pasculle A.W."/>
            <person name="Nierman W.C."/>
            <person name="Driscoll E."/>
            <person name="Cumbie R."/>
            <person name="Clancy C.J."/>
            <person name="Dupont C.L."/>
        </authorList>
    </citation>
    <scope>NUCLEOTIDE SEQUENCE</scope>
    <source>
        <strain evidence="19">GL11</strain>
    </source>
</reference>
<evidence type="ECO:0000256" key="12">
    <source>
        <dbReference type="ARBA" id="ARBA00023273"/>
    </source>
</evidence>
<keyword evidence="10" id="KW-0418">Kinase</keyword>
<dbReference type="GO" id="GO:0030447">
    <property type="term" value="P:filamentous growth"/>
    <property type="evidence" value="ECO:0007669"/>
    <property type="project" value="UniProtKB-ARBA"/>
</dbReference>
<dbReference type="Gene3D" id="3.30.200.20">
    <property type="entry name" value="Phosphorylase Kinase, domain 1"/>
    <property type="match status" value="1"/>
</dbReference>
<evidence type="ECO:0000256" key="10">
    <source>
        <dbReference type="ARBA" id="ARBA00022777"/>
    </source>
</evidence>
<dbReference type="InterPro" id="IPR017441">
    <property type="entry name" value="Protein_kinase_ATP_BS"/>
</dbReference>
<evidence type="ECO:0000256" key="13">
    <source>
        <dbReference type="ARBA" id="ARBA00047899"/>
    </source>
</evidence>
<feature type="compositionally biased region" description="Low complexity" evidence="16">
    <location>
        <begin position="1"/>
        <end position="18"/>
    </location>
</feature>
<dbReference type="InterPro" id="IPR000095">
    <property type="entry name" value="CRIB_dom"/>
</dbReference>
<dbReference type="AlphaFoldDB" id="A0A9P6X1H3"/>
<feature type="region of interest" description="Disordered" evidence="16">
    <location>
        <begin position="322"/>
        <end position="353"/>
    </location>
</feature>
<dbReference type="SMART" id="SM00220">
    <property type="entry name" value="S_TKc"/>
    <property type="match status" value="1"/>
</dbReference>
<dbReference type="Gene3D" id="1.10.510.10">
    <property type="entry name" value="Transferase(Phosphotransferase) domain 1"/>
    <property type="match status" value="1"/>
</dbReference>
<dbReference type="GO" id="GO:0005829">
    <property type="term" value="C:cytosol"/>
    <property type="evidence" value="ECO:0007669"/>
    <property type="project" value="UniProtKB-ARBA"/>
</dbReference>
<dbReference type="GO" id="GO:0005524">
    <property type="term" value="F:ATP binding"/>
    <property type="evidence" value="ECO:0007669"/>
    <property type="project" value="UniProtKB-UniRule"/>
</dbReference>
<dbReference type="FunFam" id="1.10.510.10:FF:000011">
    <property type="entry name" value="Non-specific serine/threonine protein kinase"/>
    <property type="match status" value="1"/>
</dbReference>
<proteinExistence type="inferred from homology"/>
<evidence type="ECO:0000259" key="17">
    <source>
        <dbReference type="PROSITE" id="PS50011"/>
    </source>
</evidence>
<dbReference type="PROSITE" id="PS50011">
    <property type="entry name" value="PROTEIN_KINASE_DOM"/>
    <property type="match status" value="1"/>
</dbReference>
<comment type="caution">
    <text evidence="19">The sequence shown here is derived from an EMBL/GenBank/DDBJ whole genome shotgun (WGS) entry which is preliminary data.</text>
</comment>
<dbReference type="GO" id="GO:0005886">
    <property type="term" value="C:plasma membrane"/>
    <property type="evidence" value="ECO:0007669"/>
    <property type="project" value="UniProtKB-ARBA"/>
</dbReference>
<dbReference type="FunFam" id="3.90.810.10:FF:000005">
    <property type="entry name" value="Non-specific serine/threonine protein kinase"/>
    <property type="match status" value="1"/>
</dbReference>
<evidence type="ECO:0000256" key="3">
    <source>
        <dbReference type="ARBA" id="ARBA00008874"/>
    </source>
</evidence>
<dbReference type="PROSITE" id="PS00107">
    <property type="entry name" value="PROTEIN_KINASE_ATP"/>
    <property type="match status" value="1"/>
</dbReference>
<keyword evidence="6" id="KW-0963">Cytoplasm</keyword>
<feature type="binding site" evidence="15">
    <location>
        <position position="407"/>
    </location>
    <ligand>
        <name>ATP</name>
        <dbReference type="ChEBI" id="CHEBI:30616"/>
    </ligand>
</feature>
<dbReference type="PANTHER" id="PTHR45832:SF22">
    <property type="entry name" value="SERINE_THREONINE-PROTEIN KINASE SAMKA-RELATED"/>
    <property type="match status" value="1"/>
</dbReference>
<evidence type="ECO:0000256" key="15">
    <source>
        <dbReference type="PROSITE-ProRule" id="PRU10141"/>
    </source>
</evidence>
<feature type="compositionally biased region" description="Polar residues" evidence="16">
    <location>
        <begin position="333"/>
        <end position="344"/>
    </location>
</feature>
<dbReference type="EMBL" id="JAANQT010002060">
    <property type="protein sequence ID" value="KAG1303245.1"/>
    <property type="molecule type" value="Genomic_DNA"/>
</dbReference>
<dbReference type="SUPFAM" id="SSF56112">
    <property type="entry name" value="Protein kinase-like (PK-like)"/>
    <property type="match status" value="1"/>
</dbReference>
<comment type="similarity">
    <text evidence="3">Belongs to the protein kinase superfamily. STE Ser/Thr protein kinase family. STE20 subfamily.</text>
</comment>
<dbReference type="EC" id="2.7.11.1" evidence="4"/>
<dbReference type="InterPro" id="IPR011009">
    <property type="entry name" value="Kinase-like_dom_sf"/>
</dbReference>
<dbReference type="GO" id="GO:0009791">
    <property type="term" value="P:post-embryonic development"/>
    <property type="evidence" value="ECO:0007669"/>
    <property type="project" value="UniProtKB-ARBA"/>
</dbReference>
<evidence type="ECO:0000259" key="18">
    <source>
        <dbReference type="PROSITE" id="PS50108"/>
    </source>
</evidence>
<dbReference type="CDD" id="cd01093">
    <property type="entry name" value="CRIB_PAK_like"/>
    <property type="match status" value="1"/>
</dbReference>
<feature type="region of interest" description="Disordered" evidence="16">
    <location>
        <begin position="297"/>
        <end position="316"/>
    </location>
</feature>
<dbReference type="GO" id="GO:0016477">
    <property type="term" value="P:cell migration"/>
    <property type="evidence" value="ECO:0007669"/>
    <property type="project" value="UniProtKB-ARBA"/>
</dbReference>
<feature type="compositionally biased region" description="Polar residues" evidence="16">
    <location>
        <begin position="40"/>
        <end position="56"/>
    </location>
</feature>
<evidence type="ECO:0000256" key="4">
    <source>
        <dbReference type="ARBA" id="ARBA00012513"/>
    </source>
</evidence>
<evidence type="ECO:0000313" key="19">
    <source>
        <dbReference type="EMBL" id="KAG1303245.1"/>
    </source>
</evidence>
<organism evidence="19 20">
    <name type="scientific">Rhizopus oryzae</name>
    <name type="common">Mucormycosis agent</name>
    <name type="synonym">Rhizopus arrhizus var. delemar</name>
    <dbReference type="NCBI Taxonomy" id="64495"/>
    <lineage>
        <taxon>Eukaryota</taxon>
        <taxon>Fungi</taxon>
        <taxon>Fungi incertae sedis</taxon>
        <taxon>Mucoromycota</taxon>
        <taxon>Mucoromycotina</taxon>
        <taxon>Mucoromycetes</taxon>
        <taxon>Mucorales</taxon>
        <taxon>Mucorineae</taxon>
        <taxon>Rhizopodaceae</taxon>
        <taxon>Rhizopus</taxon>
    </lineage>
</organism>
<keyword evidence="11 15" id="KW-0067">ATP-binding</keyword>
<gene>
    <name evidence="19" type="ORF">G6F64_010239</name>
</gene>
<dbReference type="InterPro" id="IPR000719">
    <property type="entry name" value="Prot_kinase_dom"/>
</dbReference>
<dbReference type="CDD" id="cd06614">
    <property type="entry name" value="STKc_PAK"/>
    <property type="match status" value="1"/>
</dbReference>
<feature type="domain" description="CRIB" evidence="18">
    <location>
        <begin position="159"/>
        <end position="172"/>
    </location>
</feature>
<dbReference type="InterPro" id="IPR033923">
    <property type="entry name" value="PAK_BD"/>
</dbReference>
<protein>
    <recommendedName>
        <fullName evidence="4">non-specific serine/threonine protein kinase</fullName>
        <ecNumber evidence="4">2.7.11.1</ecNumber>
    </recommendedName>
</protein>
<evidence type="ECO:0000256" key="7">
    <source>
        <dbReference type="ARBA" id="ARBA00022527"/>
    </source>
</evidence>
<dbReference type="GO" id="GO:0042995">
    <property type="term" value="C:cell projection"/>
    <property type="evidence" value="ECO:0007669"/>
    <property type="project" value="UniProtKB-SubCell"/>
</dbReference>
<sequence length="653" mass="74129">MSSPSSSTGLHRSLSSHLQRLHMRSSESAPDIFSEKELSRSSNRIENGEPTSPLNNKSSSFLSRTLSSKRDRSNSVNSKGHRKRSPSPPLPTHQSLQMKYSPKSEDSSQFPFKDLPSGALGKPRDRSTFKGVFDKFVGSFNDLLNKDKQPGEQEKEMEISGPYNAKHVTHVGFDASTGEFTGLPQEWQTLLQYSGISKREQYQNPQAVLDAIGFYKENIEHGESVYHKMERAHAANDRSDMMQELDYNDHVNEQIIPILPEYKKPSSSERLKDEQLYQQQLYQRQLQLQQLKQQERLMSKPTNTAHSSHAARDYDIKRKLSAKQRERREENKPAQSPLTGSPGTVKQRVKEKKHTMKDTEVIAKLRTICVEADPTLVYKSMKKIGQGASGGVYIAYTEGSDYPVAIKQMNLEQQPKKELIINEILVMKESRHKNIVNFIDSYLWRGDLWVVMEYMEGGSLTDVVTNNMMMEGQIAAVCFEVLEGLQHLHSKGVIHRDIKSDNILLSLYGDIKLTDFGFCAQLNEMQSKRTTMVGTPYWMAPEVVTRKEYGPKVDIWSLGIMAIEMVEGEPPYLNENPLRALYLIANNGTPKLQNPEALSPVFRDFLAKCLEVEVDRRPSASEMLQHPFLKLADPLPSLAPLIRAARDAARRDD</sequence>
<evidence type="ECO:0000256" key="14">
    <source>
        <dbReference type="ARBA" id="ARBA00048679"/>
    </source>
</evidence>
<evidence type="ECO:0000256" key="5">
    <source>
        <dbReference type="ARBA" id="ARBA00022473"/>
    </source>
</evidence>
<dbReference type="Proteomes" id="UP000716291">
    <property type="component" value="Unassembled WGS sequence"/>
</dbReference>
<dbReference type="InterPro" id="IPR036936">
    <property type="entry name" value="CRIB_dom_sf"/>
</dbReference>
<feature type="domain" description="Protein kinase" evidence="17">
    <location>
        <begin position="378"/>
        <end position="629"/>
    </location>
</feature>